<evidence type="ECO:0000313" key="5">
    <source>
        <dbReference type="EMBL" id="CAH1442496.1"/>
    </source>
</evidence>
<protein>
    <recommendedName>
        <fullName evidence="7">Protein CHUP1, chloroplastic</fullName>
    </recommendedName>
</protein>
<name>A0AAU9NWZ5_9ASTR</name>
<evidence type="ECO:0000256" key="4">
    <source>
        <dbReference type="SAM" id="Phobius"/>
    </source>
</evidence>
<feature type="region of interest" description="Disordered" evidence="3">
    <location>
        <begin position="465"/>
        <end position="495"/>
    </location>
</feature>
<evidence type="ECO:0000313" key="6">
    <source>
        <dbReference type="Proteomes" id="UP001157418"/>
    </source>
</evidence>
<evidence type="ECO:0008006" key="7">
    <source>
        <dbReference type="Google" id="ProtNLM"/>
    </source>
</evidence>
<organism evidence="5 6">
    <name type="scientific">Lactuca virosa</name>
    <dbReference type="NCBI Taxonomy" id="75947"/>
    <lineage>
        <taxon>Eukaryota</taxon>
        <taxon>Viridiplantae</taxon>
        <taxon>Streptophyta</taxon>
        <taxon>Embryophyta</taxon>
        <taxon>Tracheophyta</taxon>
        <taxon>Spermatophyta</taxon>
        <taxon>Magnoliopsida</taxon>
        <taxon>eudicotyledons</taxon>
        <taxon>Gunneridae</taxon>
        <taxon>Pentapetalae</taxon>
        <taxon>asterids</taxon>
        <taxon>campanulids</taxon>
        <taxon>Asterales</taxon>
        <taxon>Asteraceae</taxon>
        <taxon>Cichorioideae</taxon>
        <taxon>Cichorieae</taxon>
        <taxon>Lactucinae</taxon>
        <taxon>Lactuca</taxon>
    </lineage>
</organism>
<keyword evidence="4" id="KW-0472">Membrane</keyword>
<feature type="compositionally biased region" description="Low complexity" evidence="3">
    <location>
        <begin position="39"/>
        <end position="49"/>
    </location>
</feature>
<gene>
    <name evidence="5" type="ORF">LVIROSA_LOCUS28477</name>
</gene>
<keyword evidence="6" id="KW-1185">Reference proteome</keyword>
<feature type="transmembrane region" description="Helical" evidence="4">
    <location>
        <begin position="12"/>
        <end position="31"/>
    </location>
</feature>
<dbReference type="GO" id="GO:0055028">
    <property type="term" value="C:cortical microtubule"/>
    <property type="evidence" value="ECO:0007669"/>
    <property type="project" value="TreeGrafter"/>
</dbReference>
<keyword evidence="4" id="KW-1133">Transmembrane helix</keyword>
<comment type="caution">
    <text evidence="5">The sequence shown here is derived from an EMBL/GenBank/DDBJ whole genome shotgun (WGS) entry which is preliminary data.</text>
</comment>
<sequence>MGRGTREINPDFLKIGLAVTFSLGGMLFTFIRNKRIKPSKSPSDPSKSPGNESGGSKSIERHASHTRHFDPLATTDKHILQDELHDSRLNPHKDTYLLPEFIDLVKEFDTTSMKTNTELPNPRVIKDNNEQEIKNLRNMVKTLKEREKSLEIQLLEYYGLKEQETAVMELQNRLKLNTMEAKLFNLKIESLQTENKRLEAQMVDYTKVLADLEAAKAKIKVLKSKLRVETAQNKERILNLQQRVEKMQDDEHEGVVGIDPDVQLKLCKLKDLEDEAEELRKSNYSLQIEKSELAERLEMVQNLTTAVLEDEETERLKQERERLKQQNEDLSKEIEQLQADRCGDVEELVYLRWINACLRHELRNYQPGPGKTMARDLSKTLSPKSEEKAKQLILEYANKEGFGENGMNIPVPELDSDQWSSSQASILTDSGDLDESLIDDSSSRKTHNRFFGKLMKLLIGKDSHSPNHLPHLHPHHHNRHLSHSRNSSVEDMNSYSDSSFGHLGSSFKHSVDSQKSINGHSDVGGWMCSNRRIDSIAEGEGIGGGGGDSSDTPSSSDGKRSELVKYAEVLRDSNPTRFHRRSAQFSSF</sequence>
<proteinExistence type="predicted"/>
<dbReference type="PANTHER" id="PTHR31342:SF4">
    <property type="entry name" value="ACTIN BINDING PROTEIN FAMILY"/>
    <property type="match status" value="1"/>
</dbReference>
<dbReference type="Proteomes" id="UP001157418">
    <property type="component" value="Unassembled WGS sequence"/>
</dbReference>
<feature type="region of interest" description="Disordered" evidence="3">
    <location>
        <begin position="537"/>
        <end position="563"/>
    </location>
</feature>
<evidence type="ECO:0000256" key="1">
    <source>
        <dbReference type="ARBA" id="ARBA00023054"/>
    </source>
</evidence>
<dbReference type="EMBL" id="CAKMRJ010005412">
    <property type="protein sequence ID" value="CAH1442496.1"/>
    <property type="molecule type" value="Genomic_DNA"/>
</dbReference>
<accession>A0AAU9NWZ5</accession>
<keyword evidence="4" id="KW-0812">Transmembrane</keyword>
<dbReference type="InterPro" id="IPR040265">
    <property type="entry name" value="CHUP1/IPGA1-like"/>
</dbReference>
<reference evidence="5 6" key="1">
    <citation type="submission" date="2022-01" db="EMBL/GenBank/DDBJ databases">
        <authorList>
            <person name="Xiong W."/>
            <person name="Schranz E."/>
        </authorList>
    </citation>
    <scope>NUCLEOTIDE SEQUENCE [LARGE SCALE GENOMIC DNA]</scope>
</reference>
<keyword evidence="1 2" id="KW-0175">Coiled coil</keyword>
<evidence type="ECO:0000256" key="3">
    <source>
        <dbReference type="SAM" id="MobiDB-lite"/>
    </source>
</evidence>
<dbReference type="PANTHER" id="PTHR31342">
    <property type="entry name" value="PROTEIN CHUP1, CHLOROPLASTIC"/>
    <property type="match status" value="1"/>
</dbReference>
<evidence type="ECO:0000256" key="2">
    <source>
        <dbReference type="SAM" id="Coils"/>
    </source>
</evidence>
<dbReference type="AlphaFoldDB" id="A0AAU9NWZ5"/>
<feature type="region of interest" description="Disordered" evidence="3">
    <location>
        <begin position="36"/>
        <end position="60"/>
    </location>
</feature>
<feature type="coiled-coil region" evidence="2">
    <location>
        <begin position="126"/>
        <end position="340"/>
    </location>
</feature>
<dbReference type="GO" id="GO:0072699">
    <property type="term" value="P:protein localization to cortical microtubule cytoskeleton"/>
    <property type="evidence" value="ECO:0007669"/>
    <property type="project" value="TreeGrafter"/>
</dbReference>
<feature type="compositionally biased region" description="Basic residues" evidence="3">
    <location>
        <begin position="470"/>
        <end position="483"/>
    </location>
</feature>